<evidence type="ECO:0000313" key="4">
    <source>
        <dbReference type="Proteomes" id="UP000708208"/>
    </source>
</evidence>
<dbReference type="Pfam" id="PF00650">
    <property type="entry name" value="CRAL_TRIO"/>
    <property type="match status" value="1"/>
</dbReference>
<dbReference type="PROSITE" id="PS51257">
    <property type="entry name" value="PROKAR_LIPOPROTEIN"/>
    <property type="match status" value="1"/>
</dbReference>
<dbReference type="Proteomes" id="UP000708208">
    <property type="component" value="Unassembled WGS sequence"/>
</dbReference>
<dbReference type="AlphaFoldDB" id="A0A8J2LIH8"/>
<evidence type="ECO:0000313" key="3">
    <source>
        <dbReference type="EMBL" id="CAG7837197.1"/>
    </source>
</evidence>
<reference evidence="3" key="1">
    <citation type="submission" date="2021-06" db="EMBL/GenBank/DDBJ databases">
        <authorList>
            <person name="Hodson N. C."/>
            <person name="Mongue J. A."/>
            <person name="Jaron S. K."/>
        </authorList>
    </citation>
    <scope>NUCLEOTIDE SEQUENCE</scope>
</reference>
<proteinExistence type="predicted"/>
<feature type="domain" description="CRAL-TRIO" evidence="2">
    <location>
        <begin position="42"/>
        <end position="218"/>
    </location>
</feature>
<protein>
    <recommendedName>
        <fullName evidence="2">CRAL-TRIO domain-containing protein</fullName>
    </recommendedName>
</protein>
<dbReference type="EMBL" id="CAJVCH010571319">
    <property type="protein sequence ID" value="CAG7837197.1"/>
    <property type="molecule type" value="Genomic_DNA"/>
</dbReference>
<evidence type="ECO:0000259" key="2">
    <source>
        <dbReference type="PROSITE" id="PS50191"/>
    </source>
</evidence>
<dbReference type="CDD" id="cd00170">
    <property type="entry name" value="SEC14"/>
    <property type="match status" value="1"/>
</dbReference>
<dbReference type="PROSITE" id="PS50191">
    <property type="entry name" value="CRAL_TRIO"/>
    <property type="match status" value="1"/>
</dbReference>
<feature type="chain" id="PRO_5035262344" description="CRAL-TRIO domain-containing protein" evidence="1">
    <location>
        <begin position="23"/>
        <end position="223"/>
    </location>
</feature>
<dbReference type="GO" id="GO:0005737">
    <property type="term" value="C:cytoplasm"/>
    <property type="evidence" value="ECO:0007669"/>
    <property type="project" value="TreeGrafter"/>
</dbReference>
<name>A0A8J2LIH8_9HEXA</name>
<comment type="caution">
    <text evidence="3">The sequence shown here is derived from an EMBL/GenBank/DDBJ whole genome shotgun (WGS) entry which is preliminary data.</text>
</comment>
<dbReference type="OrthoDB" id="1434354at2759"/>
<accession>A0A8J2LIH8</accession>
<dbReference type="PANTHER" id="PTHR23324:SF83">
    <property type="entry name" value="SEC14-LIKE PROTEIN 2"/>
    <property type="match status" value="1"/>
</dbReference>
<organism evidence="3 4">
    <name type="scientific">Allacma fusca</name>
    <dbReference type="NCBI Taxonomy" id="39272"/>
    <lineage>
        <taxon>Eukaryota</taxon>
        <taxon>Metazoa</taxon>
        <taxon>Ecdysozoa</taxon>
        <taxon>Arthropoda</taxon>
        <taxon>Hexapoda</taxon>
        <taxon>Collembola</taxon>
        <taxon>Symphypleona</taxon>
        <taxon>Sminthuridae</taxon>
        <taxon>Allacma</taxon>
    </lineage>
</organism>
<sequence length="223" mass="25967">MEKFILISCVLFLWSTSSCVSGNSPHKRAVVKFDNALDKWVPPMDLQLRFPYYLTGYDDENRPIWVVEFGKWNLRKVVEQGGESLHNLSRYIDQAFWRLQRSIDLRSTPEFPVTDGIGIFDLENYDVFQIASVPTLQFIIQKAREIEPTTPHMDKGFFLNVNFVAQTFLNFLKPVLGAFLAKSEIYGTNRARWIPDMLKKLPRDQLPEWYGGYKDFRPVAVYG</sequence>
<gene>
    <name evidence="3" type="ORF">AFUS01_LOCUS46345</name>
</gene>
<keyword evidence="1" id="KW-0732">Signal</keyword>
<evidence type="ECO:0000256" key="1">
    <source>
        <dbReference type="SAM" id="SignalP"/>
    </source>
</evidence>
<dbReference type="PANTHER" id="PTHR23324">
    <property type="entry name" value="SEC14 RELATED PROTEIN"/>
    <property type="match status" value="1"/>
</dbReference>
<dbReference type="InterPro" id="IPR051064">
    <property type="entry name" value="SEC14/CRAL-TRIO_domain"/>
</dbReference>
<dbReference type="InterPro" id="IPR001251">
    <property type="entry name" value="CRAL-TRIO_dom"/>
</dbReference>
<feature type="signal peptide" evidence="1">
    <location>
        <begin position="1"/>
        <end position="22"/>
    </location>
</feature>
<keyword evidence="4" id="KW-1185">Reference proteome</keyword>